<feature type="transmembrane region" description="Helical" evidence="2">
    <location>
        <begin position="182"/>
        <end position="202"/>
    </location>
</feature>
<protein>
    <recommendedName>
        <fullName evidence="3">Acyltransferase 3 domain-containing protein</fullName>
    </recommendedName>
</protein>
<feature type="transmembrane region" description="Helical" evidence="2">
    <location>
        <begin position="454"/>
        <end position="472"/>
    </location>
</feature>
<keyword evidence="2" id="KW-1133">Transmembrane helix</keyword>
<dbReference type="OrthoDB" id="5819582at2759"/>
<feature type="domain" description="Acyltransferase 3" evidence="3">
    <location>
        <begin position="93"/>
        <end position="481"/>
    </location>
</feature>
<feature type="transmembrane region" description="Helical" evidence="2">
    <location>
        <begin position="502"/>
        <end position="520"/>
    </location>
</feature>
<dbReference type="AlphaFoldDB" id="A0A0D2E2A8"/>
<dbReference type="PANTHER" id="PTHR23028">
    <property type="entry name" value="ACETYLTRANSFERASE"/>
    <property type="match status" value="1"/>
</dbReference>
<sequence length="609" mass="68394">MAEGRQQPPEHVYLDIEHEAHYSETAPLNPSSAGPALDLSPTTGKIPIWYDLSNVRSYGRFSVLGSLRRLGYALIPSFLTTPSATMPSKSGISALDGLRGIACLFVFGEHYVICYQSRATQVWIMRVPFIRLLYYGKAAVFLFFVISGYVLSCKPLKLIRAKSYPAFQKSISSSFLRRGMRLYLPCLIASFIACILTIMGAFDHSTLIYKHFKEFVFLKERPPPHVSLSEQWKAYTANVEFIFSATIPFDKDTDVLHYHMYDDHQWTIPKEFRSSMAVFVLLVTTSRMRSAFRMMTVAAMTVYAINTGRLYTALFFAGVLCAELDLVRQAYYTRAKESPLSLPHEKYSSETTRFHSSASSRLIGRLMHLPNKVYKIMWITLFTLGVYMISSPQEIQTTKNFLPALLESWGVTGNIDDKILTWGSILVVWSVATCPSLGPLFNNPFVAYLGKISYALYLVHGTVIKSIGYDVLPWTLRMATGTPKSVEMNLEWWQTVPDSRKVLAYLLGLSIVGTTCFWLSDLFWRFVDVPCVNFARTVEVWLTKGADADNNDNMMYGRRSTSSGVHLQPASASATPSHGSSSERFANPGGAGELGLAIMQKGQSPKRRD</sequence>
<dbReference type="GeneID" id="25333149"/>
<organism evidence="4 5">
    <name type="scientific">Exophiala xenobiotica</name>
    <dbReference type="NCBI Taxonomy" id="348802"/>
    <lineage>
        <taxon>Eukaryota</taxon>
        <taxon>Fungi</taxon>
        <taxon>Dikarya</taxon>
        <taxon>Ascomycota</taxon>
        <taxon>Pezizomycotina</taxon>
        <taxon>Eurotiomycetes</taxon>
        <taxon>Chaetothyriomycetidae</taxon>
        <taxon>Chaetothyriales</taxon>
        <taxon>Herpotrichiellaceae</taxon>
        <taxon>Exophiala</taxon>
    </lineage>
</organism>
<keyword evidence="5" id="KW-1185">Reference proteome</keyword>
<evidence type="ECO:0000259" key="3">
    <source>
        <dbReference type="Pfam" id="PF01757"/>
    </source>
</evidence>
<dbReference type="EMBL" id="KN847323">
    <property type="protein sequence ID" value="KIW49573.1"/>
    <property type="molecule type" value="Genomic_DNA"/>
</dbReference>
<feature type="transmembrane region" description="Helical" evidence="2">
    <location>
        <begin position="132"/>
        <end position="151"/>
    </location>
</feature>
<dbReference type="PANTHER" id="PTHR23028:SF134">
    <property type="entry name" value="PUTATIVE (AFU_ORTHOLOGUE AFUA_4G08520)-RELATED"/>
    <property type="match status" value="1"/>
</dbReference>
<dbReference type="GO" id="GO:0016747">
    <property type="term" value="F:acyltransferase activity, transferring groups other than amino-acyl groups"/>
    <property type="evidence" value="ECO:0007669"/>
    <property type="project" value="InterPro"/>
</dbReference>
<dbReference type="Proteomes" id="UP000054342">
    <property type="component" value="Unassembled WGS sequence"/>
</dbReference>
<feature type="region of interest" description="Disordered" evidence="1">
    <location>
        <begin position="552"/>
        <end position="609"/>
    </location>
</feature>
<reference evidence="4 5" key="1">
    <citation type="submission" date="2015-01" db="EMBL/GenBank/DDBJ databases">
        <title>The Genome Sequence of Exophiala xenobiotica CBS118157.</title>
        <authorList>
            <consortium name="The Broad Institute Genomics Platform"/>
            <person name="Cuomo C."/>
            <person name="de Hoog S."/>
            <person name="Gorbushina A."/>
            <person name="Stielow B."/>
            <person name="Teixiera M."/>
            <person name="Abouelleil A."/>
            <person name="Chapman S.B."/>
            <person name="Priest M."/>
            <person name="Young S.K."/>
            <person name="Wortman J."/>
            <person name="Nusbaum C."/>
            <person name="Birren B."/>
        </authorList>
    </citation>
    <scope>NUCLEOTIDE SEQUENCE [LARGE SCALE GENOMIC DNA]</scope>
    <source>
        <strain evidence="4 5">CBS 118157</strain>
    </source>
</reference>
<dbReference type="Pfam" id="PF01757">
    <property type="entry name" value="Acyl_transf_3"/>
    <property type="match status" value="1"/>
</dbReference>
<evidence type="ECO:0000256" key="2">
    <source>
        <dbReference type="SAM" id="Phobius"/>
    </source>
</evidence>
<keyword evidence="2" id="KW-0472">Membrane</keyword>
<feature type="transmembrane region" description="Helical" evidence="2">
    <location>
        <begin position="419"/>
        <end position="442"/>
    </location>
</feature>
<accession>A0A0D2E2A8</accession>
<proteinExistence type="predicted"/>
<evidence type="ECO:0000313" key="4">
    <source>
        <dbReference type="EMBL" id="KIW49573.1"/>
    </source>
</evidence>
<dbReference type="RefSeq" id="XP_013310157.1">
    <property type="nucleotide sequence ID" value="XM_013454703.1"/>
</dbReference>
<dbReference type="InterPro" id="IPR050879">
    <property type="entry name" value="Acyltransferase_3"/>
</dbReference>
<dbReference type="HOGENOM" id="CLU_005679_13_5_1"/>
<keyword evidence="2" id="KW-0812">Transmembrane</keyword>
<dbReference type="InterPro" id="IPR002656">
    <property type="entry name" value="Acyl_transf_3_dom"/>
</dbReference>
<gene>
    <name evidence="4" type="ORF">PV05_11241</name>
</gene>
<evidence type="ECO:0000256" key="1">
    <source>
        <dbReference type="SAM" id="MobiDB-lite"/>
    </source>
</evidence>
<name>A0A0D2E2A8_9EURO</name>
<evidence type="ECO:0000313" key="5">
    <source>
        <dbReference type="Proteomes" id="UP000054342"/>
    </source>
</evidence>
<feature type="compositionally biased region" description="Low complexity" evidence="1">
    <location>
        <begin position="570"/>
        <end position="582"/>
    </location>
</feature>